<dbReference type="Pfam" id="PF03748">
    <property type="entry name" value="FliL"/>
    <property type="match status" value="1"/>
</dbReference>
<evidence type="ECO:0000256" key="7">
    <source>
        <dbReference type="ARBA" id="ARBA00022779"/>
    </source>
</evidence>
<evidence type="ECO:0000256" key="4">
    <source>
        <dbReference type="ARBA" id="ARBA00022475"/>
    </source>
</evidence>
<evidence type="ECO:0000256" key="10">
    <source>
        <dbReference type="RuleBase" id="RU364125"/>
    </source>
</evidence>
<proteinExistence type="inferred from homology"/>
<comment type="subcellular location">
    <subcellularLocation>
        <location evidence="10">Cell inner membrane</location>
    </subcellularLocation>
    <subcellularLocation>
        <location evidence="2">Cell membrane</location>
        <topology evidence="2">Single-pass membrane protein</topology>
    </subcellularLocation>
</comment>
<evidence type="ECO:0000256" key="8">
    <source>
        <dbReference type="ARBA" id="ARBA00022989"/>
    </source>
</evidence>
<evidence type="ECO:0000256" key="3">
    <source>
        <dbReference type="ARBA" id="ARBA00008281"/>
    </source>
</evidence>
<comment type="similarity">
    <text evidence="3 10">Belongs to the FliL family.</text>
</comment>
<accession>A0A106BWB2</accession>
<keyword evidence="5 10" id="KW-0145">Chemotaxis</keyword>
<sequence length="151" mass="17364">MAVIKSTGVKVFLVLLLTSAWTGGALWVGWQSPQWLDAFLTKEKPVEITKFYPLDKFIISIPGEKYPHYLLLELALKSNNQELQPVLNEADPLIRNSLMKMFSRKKFQDLNNNDQLDSLQSEALVNIVKVLMEHEFPSDIDEVLFTRMVIQ</sequence>
<protein>
    <recommendedName>
        <fullName evidence="10">Flagellar protein FliL</fullName>
    </recommendedName>
</protein>
<keyword evidence="6 10" id="KW-0812">Transmembrane</keyword>
<name>A0A106BWB2_SHEFR</name>
<dbReference type="InterPro" id="IPR005503">
    <property type="entry name" value="FliL"/>
</dbReference>
<evidence type="ECO:0000313" key="11">
    <source>
        <dbReference type="EMBL" id="KVW99821.1"/>
    </source>
</evidence>
<dbReference type="Proteomes" id="UP000055702">
    <property type="component" value="Unassembled WGS sequence"/>
</dbReference>
<keyword evidence="11" id="KW-0282">Flagellum</keyword>
<keyword evidence="7 10" id="KW-0283">Flagellar rotation</keyword>
<dbReference type="PANTHER" id="PTHR35091">
    <property type="entry name" value="FLAGELLAR PROTEIN FLIL"/>
    <property type="match status" value="1"/>
</dbReference>
<keyword evidence="9 10" id="KW-0472">Membrane</keyword>
<dbReference type="PANTHER" id="PTHR35091:SF2">
    <property type="entry name" value="FLAGELLAR PROTEIN FLIL"/>
    <property type="match status" value="1"/>
</dbReference>
<dbReference type="GO" id="GO:0006935">
    <property type="term" value="P:chemotaxis"/>
    <property type="evidence" value="ECO:0007669"/>
    <property type="project" value="UniProtKB-KW"/>
</dbReference>
<keyword evidence="8 10" id="KW-1133">Transmembrane helix</keyword>
<dbReference type="AlphaFoldDB" id="A0A106BWB2"/>
<dbReference type="GO" id="GO:0071978">
    <property type="term" value="P:bacterial-type flagellum-dependent swarming motility"/>
    <property type="evidence" value="ECO:0007669"/>
    <property type="project" value="TreeGrafter"/>
</dbReference>
<organism evidence="11">
    <name type="scientific">Shewanella frigidimarina</name>
    <dbReference type="NCBI Taxonomy" id="56812"/>
    <lineage>
        <taxon>Bacteria</taxon>
        <taxon>Pseudomonadati</taxon>
        <taxon>Pseudomonadota</taxon>
        <taxon>Gammaproteobacteria</taxon>
        <taxon>Alteromonadales</taxon>
        <taxon>Shewanellaceae</taxon>
        <taxon>Shewanella</taxon>
    </lineage>
</organism>
<keyword evidence="11" id="KW-0966">Cell projection</keyword>
<evidence type="ECO:0000313" key="12">
    <source>
        <dbReference type="Proteomes" id="UP000055702"/>
    </source>
</evidence>
<reference evidence="11 12" key="1">
    <citation type="submission" date="2016-01" db="EMBL/GenBank/DDBJ databases">
        <title>Draft genome of the antarctic isolate Shewanella frigidimarina Ag06-30.</title>
        <authorList>
            <person name="Parmeciano Di Noto G."/>
            <person name="Vazquez S."/>
            <person name="Mac Cormack W."/>
            <person name="Iriarte A."/>
            <person name="Quiroga C."/>
        </authorList>
    </citation>
    <scope>NUCLEOTIDE SEQUENCE [LARGE SCALE GENOMIC DNA]</scope>
    <source>
        <strain evidence="11 12">Ag06-30</strain>
    </source>
</reference>
<dbReference type="GO" id="GO:0009425">
    <property type="term" value="C:bacterial-type flagellum basal body"/>
    <property type="evidence" value="ECO:0007669"/>
    <property type="project" value="InterPro"/>
</dbReference>
<keyword evidence="4" id="KW-1003">Cell membrane</keyword>
<keyword evidence="10" id="KW-0997">Cell inner membrane</keyword>
<evidence type="ECO:0000256" key="5">
    <source>
        <dbReference type="ARBA" id="ARBA00022500"/>
    </source>
</evidence>
<dbReference type="EMBL" id="LRDC01000090">
    <property type="protein sequence ID" value="KVW99821.1"/>
    <property type="molecule type" value="Genomic_DNA"/>
</dbReference>
<feature type="transmembrane region" description="Helical" evidence="10">
    <location>
        <begin position="12"/>
        <end position="30"/>
    </location>
</feature>
<gene>
    <name evidence="11" type="ORF">AWJ07_10975</name>
</gene>
<evidence type="ECO:0000256" key="6">
    <source>
        <dbReference type="ARBA" id="ARBA00022692"/>
    </source>
</evidence>
<evidence type="ECO:0000256" key="9">
    <source>
        <dbReference type="ARBA" id="ARBA00023136"/>
    </source>
</evidence>
<comment type="function">
    <text evidence="1 10">Controls the rotational direction of flagella during chemotaxis.</text>
</comment>
<evidence type="ECO:0000256" key="1">
    <source>
        <dbReference type="ARBA" id="ARBA00002254"/>
    </source>
</evidence>
<evidence type="ECO:0000256" key="2">
    <source>
        <dbReference type="ARBA" id="ARBA00004162"/>
    </source>
</evidence>
<dbReference type="RefSeq" id="WP_059748006.1">
    <property type="nucleotide sequence ID" value="NZ_JBOZOX010000002.1"/>
</dbReference>
<keyword evidence="11" id="KW-0969">Cilium</keyword>
<comment type="caution">
    <text evidence="11">The sequence shown here is derived from an EMBL/GenBank/DDBJ whole genome shotgun (WGS) entry which is preliminary data.</text>
</comment>
<dbReference type="GO" id="GO:0005886">
    <property type="term" value="C:plasma membrane"/>
    <property type="evidence" value="ECO:0007669"/>
    <property type="project" value="UniProtKB-SubCell"/>
</dbReference>